<dbReference type="EMBL" id="JH159156">
    <property type="protein sequence ID" value="EGZ13402.1"/>
    <property type="molecule type" value="Genomic_DNA"/>
</dbReference>
<name>G4ZUC8_PHYSP</name>
<protein>
    <recommendedName>
        <fullName evidence="1">Protein kinase domain-containing protein</fullName>
    </recommendedName>
</protein>
<gene>
    <name evidence="2" type="ORF">PHYSODRAFT_335179</name>
</gene>
<dbReference type="InterPro" id="IPR011009">
    <property type="entry name" value="Kinase-like_dom_sf"/>
</dbReference>
<dbReference type="InterPro" id="IPR051681">
    <property type="entry name" value="Ser/Thr_Kinases-Pseudokinases"/>
</dbReference>
<feature type="domain" description="Protein kinase" evidence="1">
    <location>
        <begin position="288"/>
        <end position="553"/>
    </location>
</feature>
<dbReference type="STRING" id="1094619.G4ZUC8"/>
<dbReference type="PROSITE" id="PS50011">
    <property type="entry name" value="PROTEIN_KINASE_DOM"/>
    <property type="match status" value="1"/>
</dbReference>
<dbReference type="Proteomes" id="UP000002640">
    <property type="component" value="Unassembled WGS sequence"/>
</dbReference>
<dbReference type="GO" id="GO:0004674">
    <property type="term" value="F:protein serine/threonine kinase activity"/>
    <property type="evidence" value="ECO:0007669"/>
    <property type="project" value="TreeGrafter"/>
</dbReference>
<dbReference type="SMART" id="SM00220">
    <property type="entry name" value="S_TKc"/>
    <property type="match status" value="1"/>
</dbReference>
<dbReference type="InterPro" id="IPR000719">
    <property type="entry name" value="Prot_kinase_dom"/>
</dbReference>
<reference evidence="2 3" key="1">
    <citation type="journal article" date="2006" name="Science">
        <title>Phytophthora genome sequences uncover evolutionary origins and mechanisms of pathogenesis.</title>
        <authorList>
            <person name="Tyler B.M."/>
            <person name="Tripathy S."/>
            <person name="Zhang X."/>
            <person name="Dehal P."/>
            <person name="Jiang R.H."/>
            <person name="Aerts A."/>
            <person name="Arredondo F.D."/>
            <person name="Baxter L."/>
            <person name="Bensasson D."/>
            <person name="Beynon J.L."/>
            <person name="Chapman J."/>
            <person name="Damasceno C.M."/>
            <person name="Dorrance A.E."/>
            <person name="Dou D."/>
            <person name="Dickerman A.W."/>
            <person name="Dubchak I.L."/>
            <person name="Garbelotto M."/>
            <person name="Gijzen M."/>
            <person name="Gordon S.G."/>
            <person name="Govers F."/>
            <person name="Grunwald N.J."/>
            <person name="Huang W."/>
            <person name="Ivors K.L."/>
            <person name="Jones R.W."/>
            <person name="Kamoun S."/>
            <person name="Krampis K."/>
            <person name="Lamour K.H."/>
            <person name="Lee M.K."/>
            <person name="McDonald W.H."/>
            <person name="Medina M."/>
            <person name="Meijer H.J."/>
            <person name="Nordberg E.K."/>
            <person name="Maclean D.J."/>
            <person name="Ospina-Giraldo M.D."/>
            <person name="Morris P.F."/>
            <person name="Phuntumart V."/>
            <person name="Putnam N.H."/>
            <person name="Rash S."/>
            <person name="Rose J.K."/>
            <person name="Sakihama Y."/>
            <person name="Salamov A.A."/>
            <person name="Savidor A."/>
            <person name="Scheuring C.F."/>
            <person name="Smith B.M."/>
            <person name="Sobral B.W."/>
            <person name="Terry A."/>
            <person name="Torto-Alalibo T.A."/>
            <person name="Win J."/>
            <person name="Xu Z."/>
            <person name="Zhang H."/>
            <person name="Grigoriev I.V."/>
            <person name="Rokhsar D.S."/>
            <person name="Boore J.L."/>
        </authorList>
    </citation>
    <scope>NUCLEOTIDE SEQUENCE [LARGE SCALE GENOMIC DNA]</scope>
    <source>
        <strain evidence="2 3">P6497</strain>
    </source>
</reference>
<evidence type="ECO:0000313" key="3">
    <source>
        <dbReference type="Proteomes" id="UP000002640"/>
    </source>
</evidence>
<dbReference type="InParanoid" id="G4ZUC8"/>
<accession>G4ZUC8</accession>
<dbReference type="Pfam" id="PF00069">
    <property type="entry name" value="Pkinase"/>
    <property type="match status" value="1"/>
</dbReference>
<organism evidence="2 3">
    <name type="scientific">Phytophthora sojae (strain P6497)</name>
    <name type="common">Soybean stem and root rot agent</name>
    <name type="synonym">Phytophthora megasperma f. sp. glycines</name>
    <dbReference type="NCBI Taxonomy" id="1094619"/>
    <lineage>
        <taxon>Eukaryota</taxon>
        <taxon>Sar</taxon>
        <taxon>Stramenopiles</taxon>
        <taxon>Oomycota</taxon>
        <taxon>Peronosporomycetes</taxon>
        <taxon>Peronosporales</taxon>
        <taxon>Peronosporaceae</taxon>
        <taxon>Phytophthora</taxon>
    </lineage>
</organism>
<dbReference type="Gene3D" id="1.10.510.10">
    <property type="entry name" value="Transferase(Phosphotransferase) domain 1"/>
    <property type="match status" value="1"/>
</dbReference>
<proteinExistence type="predicted"/>
<evidence type="ECO:0000259" key="1">
    <source>
        <dbReference type="PROSITE" id="PS50011"/>
    </source>
</evidence>
<dbReference type="SUPFAM" id="SSF56112">
    <property type="entry name" value="Protein kinase-like (PK-like)"/>
    <property type="match status" value="1"/>
</dbReference>
<evidence type="ECO:0000313" key="2">
    <source>
        <dbReference type="EMBL" id="EGZ13402.1"/>
    </source>
</evidence>
<dbReference type="PANTHER" id="PTHR44329:SF214">
    <property type="entry name" value="PROTEIN KINASE DOMAIN-CONTAINING PROTEIN"/>
    <property type="match status" value="1"/>
</dbReference>
<dbReference type="RefSeq" id="XP_009530831.1">
    <property type="nucleotide sequence ID" value="XM_009532536.1"/>
</dbReference>
<sequence length="567" mass="60888">MSELHRFWSLYADSSCGGVPTGVFMRALSDCASQVAANGATCTAKTDAGDNVIGYVNESCHEGRIAGLDALYGNKSYIAYDYYTDDDCSRYENSVAYQASTSCETVVDSYGHVRSARMAVSGERLVLTQNVGPVDKALNCPGSTGPDYNQLNVLVAEINHNVCESNLKSIDGGFIFYNTTATATALSSSGSSTDIGDWSSSGTNDSSFPGDGLAVGPIAGTAGGATVLVIALACCCWRRGRKDSTTSLQDPLIGKGNSSTAAFPTDSDLGLLWNDDAIVAHRVPRDQVRVDGLISRGGFGEVFRGSYNQHAVAVKMLLADTRSDLKKVNLLLEEAKLMVSLSHPHIVRFVGVSWGSLADLCVLSELMEGGDLQSLLKDLDARGHAQGFDYDKVLIAYHTAQALMYLHSLSPIVIHRDLKSKNVLLSKDLEAKLADFGASRERQEHTMTAGVGTLLWMAPEVMLAERYTEKADIFSFGVLLSELDTQKLPYASETGKKMPDAVLMQKVALGTLQVAFSPCCLSSLAQLGRECVELDPSARPSAPTVGFRLHTVMRTEFASVHDQPGRR</sequence>
<dbReference type="SMR" id="G4ZUC8"/>
<dbReference type="OMA" id="ERQENTM"/>
<dbReference type="GO" id="GO:0005524">
    <property type="term" value="F:ATP binding"/>
    <property type="evidence" value="ECO:0007669"/>
    <property type="project" value="InterPro"/>
</dbReference>
<dbReference type="InterPro" id="IPR008271">
    <property type="entry name" value="Ser/Thr_kinase_AS"/>
</dbReference>
<dbReference type="PROSITE" id="PS00108">
    <property type="entry name" value="PROTEIN_KINASE_ST"/>
    <property type="match status" value="1"/>
</dbReference>
<dbReference type="KEGG" id="psoj:PHYSODRAFT_335179"/>
<dbReference type="GeneID" id="20646933"/>
<dbReference type="AlphaFoldDB" id="G4ZUC8"/>
<dbReference type="PANTHER" id="PTHR44329">
    <property type="entry name" value="SERINE/THREONINE-PROTEIN KINASE TNNI3K-RELATED"/>
    <property type="match status" value="1"/>
</dbReference>
<keyword evidence="3" id="KW-1185">Reference proteome</keyword>